<dbReference type="Pfam" id="PF11721">
    <property type="entry name" value="Malectin"/>
    <property type="match status" value="1"/>
</dbReference>
<dbReference type="Pfam" id="PF09134">
    <property type="entry name" value="Invasin_D3"/>
    <property type="match status" value="2"/>
</dbReference>
<evidence type="ECO:0000256" key="3">
    <source>
        <dbReference type="ARBA" id="ARBA00010116"/>
    </source>
</evidence>
<dbReference type="STRING" id="641691.SAMN05421636_11193"/>
<keyword evidence="14" id="KW-1185">Reference proteome</keyword>
<protein>
    <submittedName>
        <fullName evidence="13">Adhesin/invasin</fullName>
    </submittedName>
</protein>
<evidence type="ECO:0000256" key="6">
    <source>
        <dbReference type="ARBA" id="ARBA00022824"/>
    </source>
</evidence>
<dbReference type="RefSeq" id="WP_091873706.1">
    <property type="nucleotide sequence ID" value="NZ_FNAO01000011.1"/>
</dbReference>
<feature type="domain" description="Big-1" evidence="12">
    <location>
        <begin position="48"/>
        <end position="136"/>
    </location>
</feature>
<accession>A0A1G7ICI4</accession>
<dbReference type="Proteomes" id="UP000199109">
    <property type="component" value="Unassembled WGS sequence"/>
</dbReference>
<dbReference type="OrthoDB" id="175993at2"/>
<dbReference type="SUPFAM" id="SSF49373">
    <property type="entry name" value="Invasin/intimin cell-adhesion fragments"/>
    <property type="match status" value="2"/>
</dbReference>
<dbReference type="Gene3D" id="2.60.40.10">
    <property type="entry name" value="Immunoglobulins"/>
    <property type="match status" value="2"/>
</dbReference>
<dbReference type="InterPro" id="IPR039155">
    <property type="entry name" value="MLEC"/>
</dbReference>
<evidence type="ECO:0000256" key="8">
    <source>
        <dbReference type="ARBA" id="ARBA00023136"/>
    </source>
</evidence>
<comment type="similarity">
    <text evidence="2">Belongs to the malectin family.</text>
</comment>
<dbReference type="GO" id="GO:0016020">
    <property type="term" value="C:membrane"/>
    <property type="evidence" value="ECO:0007669"/>
    <property type="project" value="TreeGrafter"/>
</dbReference>
<evidence type="ECO:0000259" key="12">
    <source>
        <dbReference type="SMART" id="SM00634"/>
    </source>
</evidence>
<evidence type="ECO:0000256" key="7">
    <source>
        <dbReference type="ARBA" id="ARBA00022989"/>
    </source>
</evidence>
<evidence type="ECO:0000313" key="14">
    <source>
        <dbReference type="Proteomes" id="UP000199109"/>
    </source>
</evidence>
<dbReference type="InterPro" id="IPR021720">
    <property type="entry name" value="Malectin_dom"/>
</dbReference>
<proteinExistence type="inferred from homology"/>
<evidence type="ECO:0000313" key="13">
    <source>
        <dbReference type="EMBL" id="SDF10288.1"/>
    </source>
</evidence>
<comment type="subcellular location">
    <subcellularLocation>
        <location evidence="1">Endoplasmic reticulum membrane</location>
        <topology evidence="1">Single-pass type I membrane protein</topology>
    </subcellularLocation>
</comment>
<evidence type="ECO:0000256" key="2">
    <source>
        <dbReference type="ARBA" id="ARBA00009141"/>
    </source>
</evidence>
<dbReference type="InterPro" id="IPR008964">
    <property type="entry name" value="Invasin/intimin_cell_adhesion"/>
</dbReference>
<dbReference type="SUPFAM" id="SSF49785">
    <property type="entry name" value="Galactose-binding domain-like"/>
    <property type="match status" value="1"/>
</dbReference>
<sequence>MKLKLFKRYFLFAIMAASFAVIPVACSSDDPGTEPPVVVDPIADPTNANSTIAASSPVVADGMATSTVTVKIADTDGKPFTKSAGTVVLNSTGSATLSAVTDNNDGSYSATATNTVAETVTISGTLKAVAITKTAEIVFAAAAVVAGDPDPTNANTTIDATATALVDDVSTSTVTVQLADADGILLAVSGGTVTLTSTGSATVSAVTDNNDGTYTATVTNGVEENITISGTLNDVAITDTVDITFNPDDSNPAQDVGQSTVPLGPSLLRINSGGPEVTLDGNVFMADQYFDAANTVAYTNPQVTEIAGTDDDALYLTERITSDNAAGGIKGPFSYTIPISNGTYSVKLYFAEIYWGSPNPQGFDGDIGKRIFNATIEGTQVFTGYDLVKDVDPATASARMYDIEVTDGELNISFEATVNKPKISGIEILGTGTIEGM</sequence>
<dbReference type="PANTHER" id="PTHR13460">
    <property type="match status" value="1"/>
</dbReference>
<keyword evidence="7" id="KW-1133">Transmembrane helix</keyword>
<keyword evidence="4" id="KW-0812">Transmembrane</keyword>
<keyword evidence="8" id="KW-0472">Membrane</keyword>
<dbReference type="InterPro" id="IPR003344">
    <property type="entry name" value="Big_1_dom"/>
</dbReference>
<evidence type="ECO:0000256" key="1">
    <source>
        <dbReference type="ARBA" id="ARBA00004115"/>
    </source>
</evidence>
<evidence type="ECO:0000256" key="10">
    <source>
        <dbReference type="ARBA" id="ARBA00023277"/>
    </source>
</evidence>
<dbReference type="InterPro" id="IPR013783">
    <property type="entry name" value="Ig-like_fold"/>
</dbReference>
<evidence type="ECO:0000256" key="5">
    <source>
        <dbReference type="ARBA" id="ARBA00022729"/>
    </source>
</evidence>
<feature type="chain" id="PRO_5011643566" evidence="11">
    <location>
        <begin position="21"/>
        <end position="437"/>
    </location>
</feature>
<dbReference type="GO" id="GO:0030246">
    <property type="term" value="F:carbohydrate binding"/>
    <property type="evidence" value="ECO:0007669"/>
    <property type="project" value="InterPro"/>
</dbReference>
<dbReference type="EMBL" id="FNAO01000011">
    <property type="protein sequence ID" value="SDF10288.1"/>
    <property type="molecule type" value="Genomic_DNA"/>
</dbReference>
<feature type="domain" description="Big-1" evidence="12">
    <location>
        <begin position="154"/>
        <end position="242"/>
    </location>
</feature>
<dbReference type="InterPro" id="IPR015217">
    <property type="entry name" value="Invasin_dom_3"/>
</dbReference>
<comment type="similarity">
    <text evidence="3">Belongs to the intimin/invasin family.</text>
</comment>
<dbReference type="SMART" id="SM00634">
    <property type="entry name" value="BID_1"/>
    <property type="match status" value="2"/>
</dbReference>
<reference evidence="13 14" key="1">
    <citation type="submission" date="2016-10" db="EMBL/GenBank/DDBJ databases">
        <authorList>
            <person name="de Groot N.N."/>
        </authorList>
    </citation>
    <scope>NUCLEOTIDE SEQUENCE [LARGE SCALE GENOMIC DNA]</scope>
    <source>
        <strain evidence="13 14">DSM 23421</strain>
    </source>
</reference>
<name>A0A1G7ICI4_9FLAO</name>
<keyword evidence="5 11" id="KW-0732">Signal</keyword>
<evidence type="ECO:0000256" key="11">
    <source>
        <dbReference type="SAM" id="SignalP"/>
    </source>
</evidence>
<keyword evidence="6" id="KW-0256">Endoplasmic reticulum</keyword>
<keyword evidence="9" id="KW-0325">Glycoprotein</keyword>
<dbReference type="AlphaFoldDB" id="A0A1G7ICI4"/>
<dbReference type="InterPro" id="IPR008979">
    <property type="entry name" value="Galactose-bd-like_sf"/>
</dbReference>
<evidence type="ECO:0000256" key="4">
    <source>
        <dbReference type="ARBA" id="ARBA00022692"/>
    </source>
</evidence>
<keyword evidence="10" id="KW-0119">Carbohydrate metabolism</keyword>
<organism evidence="13 14">
    <name type="scientific">Pricia antarctica</name>
    <dbReference type="NCBI Taxonomy" id="641691"/>
    <lineage>
        <taxon>Bacteria</taxon>
        <taxon>Pseudomonadati</taxon>
        <taxon>Bacteroidota</taxon>
        <taxon>Flavobacteriia</taxon>
        <taxon>Flavobacteriales</taxon>
        <taxon>Flavobacteriaceae</taxon>
        <taxon>Pricia</taxon>
    </lineage>
</organism>
<dbReference type="Gene3D" id="2.60.120.430">
    <property type="entry name" value="Galactose-binding lectin"/>
    <property type="match status" value="1"/>
</dbReference>
<gene>
    <name evidence="13" type="ORF">SAMN05421636_11193</name>
</gene>
<evidence type="ECO:0000256" key="9">
    <source>
        <dbReference type="ARBA" id="ARBA00023180"/>
    </source>
</evidence>
<dbReference type="PANTHER" id="PTHR13460:SF0">
    <property type="entry name" value="MALECTIN"/>
    <property type="match status" value="1"/>
</dbReference>
<feature type="signal peptide" evidence="11">
    <location>
        <begin position="1"/>
        <end position="20"/>
    </location>
</feature>